<keyword evidence="6" id="KW-0520">NAD</keyword>
<organism evidence="8 9">
    <name type="scientific">Gigaspora rosea</name>
    <dbReference type="NCBI Taxonomy" id="44941"/>
    <lineage>
        <taxon>Eukaryota</taxon>
        <taxon>Fungi</taxon>
        <taxon>Fungi incertae sedis</taxon>
        <taxon>Mucoromycota</taxon>
        <taxon>Glomeromycotina</taxon>
        <taxon>Glomeromycetes</taxon>
        <taxon>Diversisporales</taxon>
        <taxon>Gigasporaceae</taxon>
        <taxon>Gigaspora</taxon>
    </lineage>
</organism>
<dbReference type="InterPro" id="IPR024084">
    <property type="entry name" value="IsoPropMal-DH-like_dom"/>
</dbReference>
<dbReference type="STRING" id="44941.A0A397UCS5"/>
<dbReference type="GO" id="GO:0047046">
    <property type="term" value="F:homoisocitrate dehydrogenase activity"/>
    <property type="evidence" value="ECO:0007669"/>
    <property type="project" value="TreeGrafter"/>
</dbReference>
<dbReference type="FunFam" id="3.40.718.10:FF:000019">
    <property type="entry name" value="Homoisocitrate dehydrogenase"/>
    <property type="match status" value="1"/>
</dbReference>
<dbReference type="Pfam" id="PF00180">
    <property type="entry name" value="Iso_dh"/>
    <property type="match status" value="1"/>
</dbReference>
<dbReference type="EMBL" id="QKWP01001794">
    <property type="protein sequence ID" value="RIB06549.1"/>
    <property type="molecule type" value="Genomic_DNA"/>
</dbReference>
<dbReference type="AlphaFoldDB" id="A0A397UCS5"/>
<dbReference type="Proteomes" id="UP000266673">
    <property type="component" value="Unassembled WGS sequence"/>
</dbReference>
<dbReference type="GO" id="GO:0000287">
    <property type="term" value="F:magnesium ion binding"/>
    <property type="evidence" value="ECO:0007669"/>
    <property type="project" value="InterPro"/>
</dbReference>
<keyword evidence="5" id="KW-0560">Oxidoreductase</keyword>
<comment type="caution">
    <text evidence="8">The sequence shown here is derived from an EMBL/GenBank/DDBJ whole genome shotgun (WGS) entry which is preliminary data.</text>
</comment>
<keyword evidence="9" id="KW-1185">Reference proteome</keyword>
<evidence type="ECO:0000313" key="9">
    <source>
        <dbReference type="Proteomes" id="UP000266673"/>
    </source>
</evidence>
<dbReference type="PROSITE" id="PS00470">
    <property type="entry name" value="IDH_IMDH"/>
    <property type="match status" value="1"/>
</dbReference>
<evidence type="ECO:0000256" key="2">
    <source>
        <dbReference type="ARBA" id="ARBA00007769"/>
    </source>
</evidence>
<name>A0A397UCS5_9GLOM</name>
<dbReference type="GO" id="GO:0006099">
    <property type="term" value="P:tricarboxylic acid cycle"/>
    <property type="evidence" value="ECO:0007669"/>
    <property type="project" value="TreeGrafter"/>
</dbReference>
<proteinExistence type="inferred from homology"/>
<dbReference type="GO" id="GO:0051287">
    <property type="term" value="F:NAD binding"/>
    <property type="evidence" value="ECO:0007669"/>
    <property type="project" value="InterPro"/>
</dbReference>
<gene>
    <name evidence="8" type="ORF">C2G38_2216759</name>
</gene>
<comment type="cofactor">
    <cofactor evidence="1">
        <name>Mg(2+)</name>
        <dbReference type="ChEBI" id="CHEBI:18420"/>
    </cofactor>
</comment>
<dbReference type="GO" id="GO:0009085">
    <property type="term" value="P:lysine biosynthetic process"/>
    <property type="evidence" value="ECO:0007669"/>
    <property type="project" value="TreeGrafter"/>
</dbReference>
<protein>
    <recommendedName>
        <fullName evidence="7">Isopropylmalate dehydrogenase-like domain-containing protein</fullName>
    </recommendedName>
</protein>
<accession>A0A397UCS5</accession>
<keyword evidence="3" id="KW-0479">Metal-binding</keyword>
<dbReference type="Gene3D" id="3.40.718.10">
    <property type="entry name" value="Isopropylmalate Dehydrogenase"/>
    <property type="match status" value="1"/>
</dbReference>
<dbReference type="SMART" id="SM01329">
    <property type="entry name" value="Iso_dh"/>
    <property type="match status" value="1"/>
</dbReference>
<sequence>MAHVIRRCFATTISGQAKKLTIGLIPADGIGKEVIPGARQVLEALPNIGVDSPSFNFINLDAGFEYFQKNGTALSEKTLEIMKNECDGALFGAVSSPSHKVAGYSSPIVAMRKHLDLYANVRPVVSVASEKDFSQKHVDILIIRENTECLYVKQERQTTDESTGLKVAWAERKISEYASRRCGKMAFEMALGRDKFRQNIPLEKRFWKGKPKVTIVHKSNVLSITDGLWRETVRSVKENDHKYDSVDMEEQLVDSMVYRLFREPHYFDVVVAPNMYGDIISDGAAALVGSLGVVPSANVGDKFVMGEPVHGSAPDIAGQNKANPIAAIRSAGLLLEHMGFHQQALHIYNAVDEVLRRGEYLTPDLGGRATTQQVVDAVIKLIQ</sequence>
<evidence type="ECO:0000256" key="6">
    <source>
        <dbReference type="ARBA" id="ARBA00023027"/>
    </source>
</evidence>
<evidence type="ECO:0000256" key="5">
    <source>
        <dbReference type="ARBA" id="ARBA00023002"/>
    </source>
</evidence>
<dbReference type="GO" id="GO:0005739">
    <property type="term" value="C:mitochondrion"/>
    <property type="evidence" value="ECO:0007669"/>
    <property type="project" value="TreeGrafter"/>
</dbReference>
<evidence type="ECO:0000259" key="7">
    <source>
        <dbReference type="SMART" id="SM01329"/>
    </source>
</evidence>
<dbReference type="GO" id="GO:0004449">
    <property type="term" value="F:isocitrate dehydrogenase (NAD+) activity"/>
    <property type="evidence" value="ECO:0007669"/>
    <property type="project" value="TreeGrafter"/>
</dbReference>
<dbReference type="PANTHER" id="PTHR11835:SF48">
    <property type="entry name" value="HOMOISOCITRATE DEHYDROGENASE, MITOCHONDRIAL"/>
    <property type="match status" value="1"/>
</dbReference>
<dbReference type="GO" id="GO:0006102">
    <property type="term" value="P:isocitrate metabolic process"/>
    <property type="evidence" value="ECO:0007669"/>
    <property type="project" value="TreeGrafter"/>
</dbReference>
<comment type="similarity">
    <text evidence="2">Belongs to the isocitrate and isopropylmalate dehydrogenases family.</text>
</comment>
<keyword evidence="4" id="KW-0460">Magnesium</keyword>
<reference evidence="8 9" key="1">
    <citation type="submission" date="2018-06" db="EMBL/GenBank/DDBJ databases">
        <title>Comparative genomics reveals the genomic features of Rhizophagus irregularis, R. cerebriforme, R. diaphanum and Gigaspora rosea, and their symbiotic lifestyle signature.</title>
        <authorList>
            <person name="Morin E."/>
            <person name="San Clemente H."/>
            <person name="Chen E.C.H."/>
            <person name="De La Providencia I."/>
            <person name="Hainaut M."/>
            <person name="Kuo A."/>
            <person name="Kohler A."/>
            <person name="Murat C."/>
            <person name="Tang N."/>
            <person name="Roy S."/>
            <person name="Loubradou J."/>
            <person name="Henrissat B."/>
            <person name="Grigoriev I.V."/>
            <person name="Corradi N."/>
            <person name="Roux C."/>
            <person name="Martin F.M."/>
        </authorList>
    </citation>
    <scope>NUCLEOTIDE SEQUENCE [LARGE SCALE GENOMIC DNA]</scope>
    <source>
        <strain evidence="8 9">DAOM 194757</strain>
    </source>
</reference>
<evidence type="ECO:0000256" key="1">
    <source>
        <dbReference type="ARBA" id="ARBA00001946"/>
    </source>
</evidence>
<dbReference type="OrthoDB" id="10261637at2759"/>
<feature type="domain" description="Isopropylmalate dehydrogenase-like" evidence="7">
    <location>
        <begin position="21"/>
        <end position="378"/>
    </location>
</feature>
<dbReference type="InterPro" id="IPR019818">
    <property type="entry name" value="IsoCit/isopropylmalate_DH_CS"/>
</dbReference>
<dbReference type="PANTHER" id="PTHR11835">
    <property type="entry name" value="DECARBOXYLATING DEHYDROGENASES-ISOCITRATE, ISOPROPYLMALATE, TARTRATE"/>
    <property type="match status" value="1"/>
</dbReference>
<evidence type="ECO:0000313" key="8">
    <source>
        <dbReference type="EMBL" id="RIB06549.1"/>
    </source>
</evidence>
<evidence type="ECO:0000256" key="4">
    <source>
        <dbReference type="ARBA" id="ARBA00022842"/>
    </source>
</evidence>
<dbReference type="SUPFAM" id="SSF53659">
    <property type="entry name" value="Isocitrate/Isopropylmalate dehydrogenase-like"/>
    <property type="match status" value="1"/>
</dbReference>
<evidence type="ECO:0000256" key="3">
    <source>
        <dbReference type="ARBA" id="ARBA00022723"/>
    </source>
</evidence>